<proteinExistence type="predicted"/>
<dbReference type="AlphaFoldDB" id="A0A7W6ET60"/>
<keyword evidence="2" id="KW-1185">Reference proteome</keyword>
<evidence type="ECO:0000313" key="1">
    <source>
        <dbReference type="EMBL" id="MBB3841081.1"/>
    </source>
</evidence>
<organism evidence="1 2">
    <name type="scientific">Runella defluvii</name>
    <dbReference type="NCBI Taxonomy" id="370973"/>
    <lineage>
        <taxon>Bacteria</taxon>
        <taxon>Pseudomonadati</taxon>
        <taxon>Bacteroidota</taxon>
        <taxon>Cytophagia</taxon>
        <taxon>Cytophagales</taxon>
        <taxon>Spirosomataceae</taxon>
        <taxon>Runella</taxon>
    </lineage>
</organism>
<gene>
    <name evidence="1" type="ORF">FHS57_005102</name>
</gene>
<comment type="caution">
    <text evidence="1">The sequence shown here is derived from an EMBL/GenBank/DDBJ whole genome shotgun (WGS) entry which is preliminary data.</text>
</comment>
<accession>A0A7W6ET60</accession>
<name>A0A7W6ET60_9BACT</name>
<protein>
    <submittedName>
        <fullName evidence="1">Uncharacterized protein</fullName>
    </submittedName>
</protein>
<reference evidence="1 2" key="1">
    <citation type="submission" date="2020-08" db="EMBL/GenBank/DDBJ databases">
        <title>Genomic Encyclopedia of Type Strains, Phase IV (KMG-IV): sequencing the most valuable type-strain genomes for metagenomic binning, comparative biology and taxonomic classification.</title>
        <authorList>
            <person name="Goeker M."/>
        </authorList>
    </citation>
    <scope>NUCLEOTIDE SEQUENCE [LARGE SCALE GENOMIC DNA]</scope>
    <source>
        <strain evidence="1 2">DSM 17976</strain>
    </source>
</reference>
<sequence length="228" mass="26100">MKNTPISVGIFSAIMQSERTGTNPTKPSFSMGKTKEKLAEFFMRNEEVRTLCDENKKEYPRMHQSLQSTGWQLLMYYMNNWGKSTARNYEIRITYSYLRRAFNDGCCIATLKNHINKLLRMYKGFITAKHRGGLGLKDQNTACIVLKIDPTVLQFKDERHNEAVRIGQLSAEEARRIEQETLSKQRAACGSVIAAKQAAEDKAEQRRQTPSSIASIFQSSLSDLFKRE</sequence>
<dbReference type="Proteomes" id="UP000541352">
    <property type="component" value="Unassembled WGS sequence"/>
</dbReference>
<dbReference type="RefSeq" id="WP_183978505.1">
    <property type="nucleotide sequence ID" value="NZ_JACIBY010000014.1"/>
</dbReference>
<evidence type="ECO:0000313" key="2">
    <source>
        <dbReference type="Proteomes" id="UP000541352"/>
    </source>
</evidence>
<dbReference type="EMBL" id="JACIBY010000014">
    <property type="protein sequence ID" value="MBB3841081.1"/>
    <property type="molecule type" value="Genomic_DNA"/>
</dbReference>